<keyword evidence="10" id="KW-0139">CF(1)</keyword>
<dbReference type="Gene3D" id="2.60.15.10">
    <property type="entry name" value="F0F1 ATP synthase delta/epsilon subunit, N-terminal"/>
    <property type="match status" value="1"/>
</dbReference>
<dbReference type="Gene3D" id="1.20.5.440">
    <property type="entry name" value="ATP synthase delta/epsilon subunit, C-terminal domain"/>
    <property type="match status" value="1"/>
</dbReference>
<dbReference type="Pfam" id="PF21335">
    <property type="entry name" value="ATPD_C_metazoa"/>
    <property type="match status" value="1"/>
</dbReference>
<dbReference type="CDD" id="cd12152">
    <property type="entry name" value="F1-ATPase_delta"/>
    <property type="match status" value="1"/>
</dbReference>
<evidence type="ECO:0000256" key="4">
    <source>
        <dbReference type="ARBA" id="ARBA00022781"/>
    </source>
</evidence>
<evidence type="ECO:0000256" key="7">
    <source>
        <dbReference type="ARBA" id="ARBA00023065"/>
    </source>
</evidence>
<dbReference type="GO" id="GO:0045259">
    <property type="term" value="C:proton-transporting ATP synthase complex"/>
    <property type="evidence" value="ECO:0007669"/>
    <property type="project" value="UniProtKB-KW"/>
</dbReference>
<evidence type="ECO:0000259" key="14">
    <source>
        <dbReference type="Pfam" id="PF21335"/>
    </source>
</evidence>
<dbReference type="HAMAP" id="MF_00530">
    <property type="entry name" value="ATP_synth_epsil_bac"/>
    <property type="match status" value="1"/>
</dbReference>
<evidence type="ECO:0000256" key="9">
    <source>
        <dbReference type="ARBA" id="ARBA00023136"/>
    </source>
</evidence>
<dbReference type="GO" id="GO:0046933">
    <property type="term" value="F:proton-transporting ATP synthase activity, rotational mechanism"/>
    <property type="evidence" value="ECO:0007669"/>
    <property type="project" value="InterPro"/>
</dbReference>
<dbReference type="PANTHER" id="PTHR13822">
    <property type="entry name" value="ATP SYNTHASE DELTA/EPSILON CHAIN"/>
    <property type="match status" value="1"/>
</dbReference>
<evidence type="ECO:0000259" key="13">
    <source>
        <dbReference type="Pfam" id="PF02823"/>
    </source>
</evidence>
<evidence type="ECO:0000256" key="10">
    <source>
        <dbReference type="ARBA" id="ARBA00023196"/>
    </source>
</evidence>
<feature type="domain" description="F1F0-ATP synthase delta subunit C-terminal" evidence="14">
    <location>
        <begin position="130"/>
        <end position="168"/>
    </location>
</feature>
<dbReference type="InterPro" id="IPR001469">
    <property type="entry name" value="ATP_synth_F1_dsu/esu"/>
</dbReference>
<keyword evidence="5" id="KW-0999">Mitochondrion inner membrane</keyword>
<dbReference type="PANTHER" id="PTHR13822:SF7">
    <property type="entry name" value="ATP SYNTHASE SUBUNIT DELTA, MITOCHONDRIAL"/>
    <property type="match status" value="1"/>
</dbReference>
<feature type="domain" description="ATP synthase F1 complex delta/epsilon subunit N-terminal" evidence="13">
    <location>
        <begin position="49"/>
        <end position="124"/>
    </location>
</feature>
<proteinExistence type="inferred from homology"/>
<dbReference type="FunFam" id="2.60.15.10:FF:000004">
    <property type="entry name" value="ATP synthase subunit delta, mitochondrial"/>
    <property type="match status" value="1"/>
</dbReference>
<dbReference type="AlphaFoldDB" id="A0A914BFM4"/>
<evidence type="ECO:0000313" key="15">
    <source>
        <dbReference type="EnsemblMetazoa" id="XP_038074660.1"/>
    </source>
</evidence>
<organism evidence="15 16">
    <name type="scientific">Patiria miniata</name>
    <name type="common">Bat star</name>
    <name type="synonym">Asterina miniata</name>
    <dbReference type="NCBI Taxonomy" id="46514"/>
    <lineage>
        <taxon>Eukaryota</taxon>
        <taxon>Metazoa</taxon>
        <taxon>Echinodermata</taxon>
        <taxon>Eleutherozoa</taxon>
        <taxon>Asterozoa</taxon>
        <taxon>Asteroidea</taxon>
        <taxon>Valvatacea</taxon>
        <taxon>Valvatida</taxon>
        <taxon>Asterinidae</taxon>
        <taxon>Patiria</taxon>
    </lineage>
</organism>
<dbReference type="InterPro" id="IPR020546">
    <property type="entry name" value="ATP_synth_F1_dsu/esu_N"/>
</dbReference>
<keyword evidence="4" id="KW-0375">Hydrogen ion transport</keyword>
<keyword evidence="16" id="KW-1185">Reference proteome</keyword>
<dbReference type="InterPro" id="IPR036794">
    <property type="entry name" value="ATP_F1_dsu/esu_C_sf"/>
</dbReference>
<keyword evidence="11" id="KW-0066">ATP synthesis</keyword>
<evidence type="ECO:0000313" key="16">
    <source>
        <dbReference type="Proteomes" id="UP000887568"/>
    </source>
</evidence>
<evidence type="ECO:0000256" key="5">
    <source>
        <dbReference type="ARBA" id="ARBA00022792"/>
    </source>
</evidence>
<dbReference type="Pfam" id="PF02823">
    <property type="entry name" value="ATP-synt_DE_N"/>
    <property type="match status" value="1"/>
</dbReference>
<evidence type="ECO:0000256" key="8">
    <source>
        <dbReference type="ARBA" id="ARBA00023128"/>
    </source>
</evidence>
<evidence type="ECO:0000256" key="11">
    <source>
        <dbReference type="ARBA" id="ARBA00023310"/>
    </source>
</evidence>
<sequence length="175" mass="18533">MSMLRNILRLSGSVRTCQSRLRVPQPVRFYAEDAAKPVAATQMSFTFGMPGQMFYSDADVKQVDVPSGTGTFGILAQHVPSLAVLKPGVLSVLEHDGSINKFFVSSGSVTVNEDSSVQILAEMAVPVDKLDPAAVKEGLSKAQQELAAASTDLARAEAQIAIDAHEAMDQAIAGK</sequence>
<dbReference type="GO" id="GO:0005743">
    <property type="term" value="C:mitochondrial inner membrane"/>
    <property type="evidence" value="ECO:0007669"/>
    <property type="project" value="UniProtKB-SubCell"/>
</dbReference>
<dbReference type="InterPro" id="IPR048937">
    <property type="entry name" value="ATPD_C_metazoa"/>
</dbReference>
<dbReference type="NCBIfam" id="TIGR01216">
    <property type="entry name" value="ATP_synt_epsi"/>
    <property type="match status" value="1"/>
</dbReference>
<evidence type="ECO:0000256" key="2">
    <source>
        <dbReference type="ARBA" id="ARBA00005712"/>
    </source>
</evidence>
<evidence type="ECO:0000256" key="12">
    <source>
        <dbReference type="ARBA" id="ARBA00031669"/>
    </source>
</evidence>
<dbReference type="OrthoDB" id="270171at2759"/>
<dbReference type="EnsemblMetazoa" id="XM_038218732.1">
    <property type="protein sequence ID" value="XP_038074660.1"/>
    <property type="gene ID" value="LOC119742613"/>
</dbReference>
<accession>A0A914BFM4</accession>
<dbReference type="SUPFAM" id="SSF51344">
    <property type="entry name" value="Epsilon subunit of F1F0-ATP synthase N-terminal domain"/>
    <property type="match status" value="1"/>
</dbReference>
<dbReference type="GeneID" id="119742613"/>
<keyword evidence="6" id="KW-0809">Transit peptide</keyword>
<keyword evidence="7" id="KW-0406">Ion transport</keyword>
<dbReference type="Proteomes" id="UP000887568">
    <property type="component" value="Unplaced"/>
</dbReference>
<dbReference type="SUPFAM" id="SSF46604">
    <property type="entry name" value="Epsilon subunit of F1F0-ATP synthase C-terminal domain"/>
    <property type="match status" value="1"/>
</dbReference>
<keyword evidence="9" id="KW-0472">Membrane</keyword>
<keyword evidence="8" id="KW-0496">Mitochondrion</keyword>
<dbReference type="OMA" id="PHQTIYR"/>
<protein>
    <recommendedName>
        <fullName evidence="12">F-ATPase delta subunit</fullName>
    </recommendedName>
</protein>
<evidence type="ECO:0000256" key="6">
    <source>
        <dbReference type="ARBA" id="ARBA00022946"/>
    </source>
</evidence>
<comment type="subcellular location">
    <subcellularLocation>
        <location evidence="1">Mitochondrion inner membrane</location>
    </subcellularLocation>
</comment>
<comment type="similarity">
    <text evidence="2">Belongs to the ATPase epsilon chain family.</text>
</comment>
<evidence type="ECO:0000256" key="3">
    <source>
        <dbReference type="ARBA" id="ARBA00022448"/>
    </source>
</evidence>
<evidence type="ECO:0000256" key="1">
    <source>
        <dbReference type="ARBA" id="ARBA00004273"/>
    </source>
</evidence>
<dbReference type="InterPro" id="IPR036771">
    <property type="entry name" value="ATPsynth_dsu/esu_N"/>
</dbReference>
<dbReference type="RefSeq" id="XP_038074660.1">
    <property type="nucleotide sequence ID" value="XM_038218732.1"/>
</dbReference>
<keyword evidence="3" id="KW-0813">Transport</keyword>
<reference evidence="15" key="1">
    <citation type="submission" date="2022-11" db="UniProtKB">
        <authorList>
            <consortium name="EnsemblMetazoa"/>
        </authorList>
    </citation>
    <scope>IDENTIFICATION</scope>
</reference>
<name>A0A914BFM4_PATMI</name>